<dbReference type="GO" id="GO:0003964">
    <property type="term" value="F:RNA-directed DNA polymerase activity"/>
    <property type="evidence" value="ECO:0007669"/>
    <property type="project" value="UniProtKB-KW"/>
</dbReference>
<dbReference type="CDD" id="cd01650">
    <property type="entry name" value="RT_nLTR_like"/>
    <property type="match status" value="1"/>
</dbReference>
<dbReference type="InterPro" id="IPR043502">
    <property type="entry name" value="DNA/RNA_pol_sf"/>
</dbReference>
<dbReference type="Proteomes" id="UP000187203">
    <property type="component" value="Unassembled WGS sequence"/>
</dbReference>
<comment type="caution">
    <text evidence="2">The sequence shown here is derived from an EMBL/GenBank/DDBJ whole genome shotgun (WGS) entry which is preliminary data.</text>
</comment>
<reference evidence="3" key="1">
    <citation type="submission" date="2013-09" db="EMBL/GenBank/DDBJ databases">
        <title>Corchorus olitorius genome sequencing.</title>
        <authorList>
            <person name="Alam M."/>
            <person name="Haque M.S."/>
            <person name="Islam M.S."/>
            <person name="Emdad E.M."/>
            <person name="Islam M.M."/>
            <person name="Ahmed B."/>
            <person name="Halim A."/>
            <person name="Hossen Q.M.M."/>
            <person name="Hossain M.Z."/>
            <person name="Ahmed R."/>
            <person name="Khan M.M."/>
            <person name="Islam R."/>
            <person name="Rashid M.M."/>
            <person name="Khan S.A."/>
            <person name="Rahman M.S."/>
            <person name="Alam M."/>
            <person name="Yahiya A.S."/>
            <person name="Khan M.S."/>
            <person name="Azam M.S."/>
            <person name="Haque T."/>
            <person name="Lashkar M.Z.H."/>
            <person name="Akhand A.I."/>
            <person name="Morshed G."/>
            <person name="Roy S."/>
            <person name="Uddin K.S."/>
            <person name="Rabeya T."/>
            <person name="Hossain A.S."/>
            <person name="Chowdhury A."/>
            <person name="Snigdha A.R."/>
            <person name="Mortoza M.S."/>
            <person name="Matin S.A."/>
            <person name="Hoque S.M.E."/>
            <person name="Islam M.K."/>
            <person name="Roy D.K."/>
            <person name="Haider R."/>
            <person name="Moosa M.M."/>
            <person name="Elias S.M."/>
            <person name="Hasan A.M."/>
            <person name="Jahan S."/>
            <person name="Shafiuddin M."/>
            <person name="Mahmood N."/>
            <person name="Shommy N.S."/>
        </authorList>
    </citation>
    <scope>NUCLEOTIDE SEQUENCE [LARGE SCALE GENOMIC DNA]</scope>
    <source>
        <strain evidence="3">cv. O-4</strain>
    </source>
</reference>
<gene>
    <name evidence="2" type="ORF">COLO4_22301</name>
</gene>
<dbReference type="Pfam" id="PF00078">
    <property type="entry name" value="RVT_1"/>
    <property type="match status" value="1"/>
</dbReference>
<proteinExistence type="predicted"/>
<dbReference type="OrthoDB" id="1002184at2759"/>
<evidence type="ECO:0000313" key="3">
    <source>
        <dbReference type="Proteomes" id="UP000187203"/>
    </source>
</evidence>
<dbReference type="PANTHER" id="PTHR31635:SF196">
    <property type="entry name" value="REVERSE TRANSCRIPTASE DOMAIN-CONTAINING PROTEIN-RELATED"/>
    <property type="match status" value="1"/>
</dbReference>
<feature type="domain" description="Reverse transcriptase" evidence="1">
    <location>
        <begin position="49"/>
        <end position="330"/>
    </location>
</feature>
<evidence type="ECO:0000259" key="1">
    <source>
        <dbReference type="PROSITE" id="PS50878"/>
    </source>
</evidence>
<keyword evidence="3" id="KW-1185">Reference proteome</keyword>
<evidence type="ECO:0000313" key="2">
    <source>
        <dbReference type="EMBL" id="OMO83955.1"/>
    </source>
</evidence>
<dbReference type="PROSITE" id="PS50878">
    <property type="entry name" value="RT_POL"/>
    <property type="match status" value="1"/>
</dbReference>
<dbReference type="EMBL" id="AWUE01017906">
    <property type="protein sequence ID" value="OMO83955.1"/>
    <property type="molecule type" value="Genomic_DNA"/>
</dbReference>
<protein>
    <submittedName>
        <fullName evidence="2">Reverse transcriptase</fullName>
    </submittedName>
</protein>
<accession>A0A1R3IMZ5</accession>
<dbReference type="SUPFAM" id="SSF56672">
    <property type="entry name" value="DNA/RNA polymerases"/>
    <property type="match status" value="1"/>
</dbReference>
<keyword evidence="2" id="KW-0548">Nucleotidyltransferase</keyword>
<dbReference type="AlphaFoldDB" id="A0A1R3IMZ5"/>
<dbReference type="InterPro" id="IPR000477">
    <property type="entry name" value="RT_dom"/>
</dbReference>
<dbReference type="STRING" id="93759.A0A1R3IMZ5"/>
<dbReference type="PANTHER" id="PTHR31635">
    <property type="entry name" value="REVERSE TRANSCRIPTASE DOMAIN-CONTAINING PROTEIN-RELATED"/>
    <property type="match status" value="1"/>
</dbReference>
<keyword evidence="2" id="KW-0808">Transferase</keyword>
<keyword evidence="2" id="KW-0695">RNA-directed DNA polymerase</keyword>
<organism evidence="2 3">
    <name type="scientific">Corchorus olitorius</name>
    <dbReference type="NCBI Taxonomy" id="93759"/>
    <lineage>
        <taxon>Eukaryota</taxon>
        <taxon>Viridiplantae</taxon>
        <taxon>Streptophyta</taxon>
        <taxon>Embryophyta</taxon>
        <taxon>Tracheophyta</taxon>
        <taxon>Spermatophyta</taxon>
        <taxon>Magnoliopsida</taxon>
        <taxon>eudicotyledons</taxon>
        <taxon>Gunneridae</taxon>
        <taxon>Pentapetalae</taxon>
        <taxon>rosids</taxon>
        <taxon>malvids</taxon>
        <taxon>Malvales</taxon>
        <taxon>Malvaceae</taxon>
        <taxon>Grewioideae</taxon>
        <taxon>Apeibeae</taxon>
        <taxon>Corchorus</taxon>
    </lineage>
</organism>
<sequence length="348" mass="39110">MLDISMEELRAAVFDMNPNKSLGVDGFPVLFFQKAWQLVKYNLLSLVQAALRDGEINPALNRTLVVLIPKISGPERISQFRSISLCTVPLKIITKLLVDRLRPLLDNLVSRSQSSFVPGRHTTDNIIVVQEAIHTMRTMKRKGGAIAIKVDLEKAYDRIKWSFLQQVLEEIQLPPPWVKLIMHIVSSNTFSLLWNGQQLPFFSSSRGIRQGDPLSPYLFILCLEKLGHLIDEEVRLNRWKSLQITQRGPSLSHVCFADDLVLFGEASFTQLDLMMKVLNDFCEASGEKVSLAKSKLLVSSDISHPIAMALSNHCGIALTEDFGKYLGVTVVSMEFLGIKFVFPKSEVV</sequence>
<name>A0A1R3IMZ5_9ROSI</name>